<evidence type="ECO:0000313" key="3">
    <source>
        <dbReference type="Proteomes" id="UP001066276"/>
    </source>
</evidence>
<dbReference type="AlphaFoldDB" id="A0AAV7SLL0"/>
<reference evidence="2" key="1">
    <citation type="journal article" date="2022" name="bioRxiv">
        <title>Sequencing and chromosome-scale assembly of the giantPleurodeles waltlgenome.</title>
        <authorList>
            <person name="Brown T."/>
            <person name="Elewa A."/>
            <person name="Iarovenko S."/>
            <person name="Subramanian E."/>
            <person name="Araus A.J."/>
            <person name="Petzold A."/>
            <person name="Susuki M."/>
            <person name="Suzuki K.-i.T."/>
            <person name="Hayashi T."/>
            <person name="Toyoda A."/>
            <person name="Oliveira C."/>
            <person name="Osipova E."/>
            <person name="Leigh N.D."/>
            <person name="Simon A."/>
            <person name="Yun M.H."/>
        </authorList>
    </citation>
    <scope>NUCLEOTIDE SEQUENCE</scope>
    <source>
        <strain evidence="2">20211129_DDA</strain>
        <tissue evidence="2">Liver</tissue>
    </source>
</reference>
<dbReference type="Proteomes" id="UP001066276">
    <property type="component" value="Chromosome 4_2"/>
</dbReference>
<dbReference type="EMBL" id="JANPWB010000008">
    <property type="protein sequence ID" value="KAJ1164969.1"/>
    <property type="molecule type" value="Genomic_DNA"/>
</dbReference>
<feature type="region of interest" description="Disordered" evidence="1">
    <location>
        <begin position="34"/>
        <end position="166"/>
    </location>
</feature>
<comment type="caution">
    <text evidence="2">The sequence shown here is derived from an EMBL/GenBank/DDBJ whole genome shotgun (WGS) entry which is preliminary data.</text>
</comment>
<accession>A0AAV7SLL0</accession>
<evidence type="ECO:0000313" key="2">
    <source>
        <dbReference type="EMBL" id="KAJ1164969.1"/>
    </source>
</evidence>
<feature type="compositionally biased region" description="Polar residues" evidence="1">
    <location>
        <begin position="48"/>
        <end position="58"/>
    </location>
</feature>
<feature type="compositionally biased region" description="Basic and acidic residues" evidence="1">
    <location>
        <begin position="98"/>
        <end position="121"/>
    </location>
</feature>
<keyword evidence="3" id="KW-1185">Reference proteome</keyword>
<protein>
    <submittedName>
        <fullName evidence="2">Uncharacterized protein</fullName>
    </submittedName>
</protein>
<sequence length="166" mass="18205">MTALGRAVGRLIYEARSATWEQVTRRRRLGEFPLHVSGPHRGPGGTQGCTNVISTGSESGRKGPDRLSSSFPSAKVRGTCSDPKEENLASQRPGGPFAKKEARGAQKRKEARGRAVEDHTRVSCRLRYPRGARPSGSKRSGGGDRRRFPPCVWTTQMARRDPGTHR</sequence>
<name>A0AAV7SLL0_PLEWA</name>
<evidence type="ECO:0000256" key="1">
    <source>
        <dbReference type="SAM" id="MobiDB-lite"/>
    </source>
</evidence>
<proteinExistence type="predicted"/>
<gene>
    <name evidence="2" type="ORF">NDU88_005399</name>
</gene>
<organism evidence="2 3">
    <name type="scientific">Pleurodeles waltl</name>
    <name type="common">Iberian ribbed newt</name>
    <dbReference type="NCBI Taxonomy" id="8319"/>
    <lineage>
        <taxon>Eukaryota</taxon>
        <taxon>Metazoa</taxon>
        <taxon>Chordata</taxon>
        <taxon>Craniata</taxon>
        <taxon>Vertebrata</taxon>
        <taxon>Euteleostomi</taxon>
        <taxon>Amphibia</taxon>
        <taxon>Batrachia</taxon>
        <taxon>Caudata</taxon>
        <taxon>Salamandroidea</taxon>
        <taxon>Salamandridae</taxon>
        <taxon>Pleurodelinae</taxon>
        <taxon>Pleurodeles</taxon>
    </lineage>
</organism>